<dbReference type="AlphaFoldDB" id="A0A1L3ZSE7"/>
<gene>
    <name evidence="2" type="ORF">BSL82_03855</name>
</gene>
<evidence type="ECO:0000256" key="1">
    <source>
        <dbReference type="SAM" id="Coils"/>
    </source>
</evidence>
<dbReference type="EMBL" id="CP018221">
    <property type="protein sequence ID" value="API58552.1"/>
    <property type="molecule type" value="Genomic_DNA"/>
</dbReference>
<dbReference type="OrthoDB" id="3010368at2"/>
<organism evidence="2 3">
    <name type="scientific">Tardibacter chloracetimidivorans</name>
    <dbReference type="NCBI Taxonomy" id="1921510"/>
    <lineage>
        <taxon>Bacteria</taxon>
        <taxon>Pseudomonadati</taxon>
        <taxon>Pseudomonadota</taxon>
        <taxon>Alphaproteobacteria</taxon>
        <taxon>Sphingomonadales</taxon>
        <taxon>Sphingomonadaceae</taxon>
        <taxon>Tardibacter</taxon>
    </lineage>
</organism>
<keyword evidence="1" id="KW-0175">Coiled coil</keyword>
<protein>
    <submittedName>
        <fullName evidence="2">Uncharacterized protein</fullName>
    </submittedName>
</protein>
<reference evidence="3" key="1">
    <citation type="submission" date="2016-11" db="EMBL/GenBank/DDBJ databases">
        <title>Complete Genome Sequence of alachlor-degrading Sphingomonas sp. strain JJ-A5.</title>
        <authorList>
            <person name="Lee H."/>
            <person name="Ka J.-O."/>
        </authorList>
    </citation>
    <scope>NUCLEOTIDE SEQUENCE [LARGE SCALE GENOMIC DNA]</scope>
    <source>
        <strain evidence="3">JJ-A5</strain>
    </source>
</reference>
<dbReference type="Proteomes" id="UP000182063">
    <property type="component" value="Chromosome"/>
</dbReference>
<feature type="coiled-coil region" evidence="1">
    <location>
        <begin position="116"/>
        <end position="150"/>
    </location>
</feature>
<dbReference type="STRING" id="1921510.BSL82_03855"/>
<accession>A0A1L3ZSE7</accession>
<keyword evidence="3" id="KW-1185">Reference proteome</keyword>
<proteinExistence type="predicted"/>
<dbReference type="KEGG" id="sphj:BSL82_03855"/>
<evidence type="ECO:0000313" key="3">
    <source>
        <dbReference type="Proteomes" id="UP000182063"/>
    </source>
</evidence>
<evidence type="ECO:0000313" key="2">
    <source>
        <dbReference type="EMBL" id="API58552.1"/>
    </source>
</evidence>
<sequence>MNTIPVAQKIEFADETTIAVPCRVNGTYRITVDTADFLSWLEGASLEEAFPYLSAPERNVLIGGPTPALLEATAREDDENTVPESPEDQAIAEFMREREELKLEATGWREVAKLINDTATEIVADAHAQIAALKEEVRRVSDKAERQRGALNGLTRLHDENTAIILQASRYVGQARELLGELGIVVETDENGYPSLSVDLPAITNKLAEIAGI</sequence>
<name>A0A1L3ZSE7_9SPHN</name>
<dbReference type="RefSeq" id="WP_072596119.1">
    <property type="nucleotide sequence ID" value="NZ_CP018221.1"/>
</dbReference>